<name>A0ACB8UP29_9EURO</name>
<accession>A0ACB8UP29</accession>
<sequence length="389" mass="42782">MCSPRQSPPSAENKSDPPTLLSPGNDEPYNSEEDSDFDINAPAESEDDAGAASEAGSSNEADYRPRKRRRLTPTPGKEANTDEYIVDDTLDSGDEATIRNAKQKRKQKQRAGKRGGKDGSEDEADNYELDEDDGESGGGFVRTRAMKMKMQDERKPLAKTDGATVDVDVLWAQMNAPKSAAKPPASEYAKKDTSLSGGAVRPGNGRHSNSKPSTSSVVTGEETITIKRTYKFAGEVITEEKTVPKNSAEAKLFLASYDDGVVAEDKPQADEVTEDSRHALRRPLQRWSRFDPNSPGAYKRSWTMPPQLLDHKKDTANTNAAAPPVSGPKLNTVMKSKLDWAAYVDEAGIQNELDAHSRAKEGYMGRMDFLNRVEAKREEERKNARLQTK</sequence>
<reference evidence="1" key="1">
    <citation type="journal article" date="2022" name="bioRxiv">
        <title>Population genetic analysis of Ophidiomyces ophidiicola, the causative agent of snake fungal disease, indicates recent introductions to the USA.</title>
        <authorList>
            <person name="Ladner J.T."/>
            <person name="Palmer J.M."/>
            <person name="Ettinger C.L."/>
            <person name="Stajich J.E."/>
            <person name="Farrell T.M."/>
            <person name="Glorioso B.M."/>
            <person name="Lawson B."/>
            <person name="Price S.J."/>
            <person name="Stengle A.G."/>
            <person name="Grear D.A."/>
            <person name="Lorch J.M."/>
        </authorList>
    </citation>
    <scope>NUCLEOTIDE SEQUENCE</scope>
    <source>
        <strain evidence="1">NWHC 24266-5</strain>
    </source>
</reference>
<evidence type="ECO:0000313" key="1">
    <source>
        <dbReference type="EMBL" id="KAI2382480.1"/>
    </source>
</evidence>
<protein>
    <submittedName>
        <fullName evidence="1">Swr complex subunit</fullName>
    </submittedName>
</protein>
<proteinExistence type="predicted"/>
<comment type="caution">
    <text evidence="1">The sequence shown here is derived from an EMBL/GenBank/DDBJ whole genome shotgun (WGS) entry which is preliminary data.</text>
</comment>
<dbReference type="EMBL" id="JALBCA010000122">
    <property type="protein sequence ID" value="KAI2382480.1"/>
    <property type="molecule type" value="Genomic_DNA"/>
</dbReference>
<organism evidence="1">
    <name type="scientific">Ophidiomyces ophidiicola</name>
    <dbReference type="NCBI Taxonomy" id="1387563"/>
    <lineage>
        <taxon>Eukaryota</taxon>
        <taxon>Fungi</taxon>
        <taxon>Dikarya</taxon>
        <taxon>Ascomycota</taxon>
        <taxon>Pezizomycotina</taxon>
        <taxon>Eurotiomycetes</taxon>
        <taxon>Eurotiomycetidae</taxon>
        <taxon>Onygenales</taxon>
        <taxon>Onygenaceae</taxon>
        <taxon>Ophidiomyces</taxon>
    </lineage>
</organism>
<gene>
    <name evidence="1" type="primary">SWC5</name>
    <name evidence="1" type="ORF">LOY88_005998</name>
</gene>